<feature type="region of interest" description="Disordered" evidence="1">
    <location>
        <begin position="1"/>
        <end position="40"/>
    </location>
</feature>
<gene>
    <name evidence="2" type="ORF">SOCEGT47_047980</name>
</gene>
<protein>
    <submittedName>
        <fullName evidence="2">Uncharacterized protein</fullName>
    </submittedName>
</protein>
<evidence type="ECO:0000313" key="3">
    <source>
        <dbReference type="Proteomes" id="UP000295781"/>
    </source>
</evidence>
<reference evidence="2 3" key="1">
    <citation type="submission" date="2015-09" db="EMBL/GenBank/DDBJ databases">
        <title>Sorangium comparison.</title>
        <authorList>
            <person name="Zaburannyi N."/>
            <person name="Bunk B."/>
            <person name="Overmann J."/>
            <person name="Mueller R."/>
        </authorList>
    </citation>
    <scope>NUCLEOTIDE SEQUENCE [LARGE SCALE GENOMIC DNA]</scope>
    <source>
        <strain evidence="2 3">So ceGT47</strain>
    </source>
</reference>
<sequence length="150" mass="14085">MGDGGSAASAGGGGGGGDGGSAASAGGGGDGGSAASAGGGGAGGESSHGLTCHDSSFPVFSKACEQASDCVVLEHIASCCGDILLVGVDADDRDAFELAEAICAATYPPCDCAAGPPLAEDGKALDNPSEAAVVARCKEGSCTSEIRFLP</sequence>
<evidence type="ECO:0000313" key="2">
    <source>
        <dbReference type="EMBL" id="AUX24261.1"/>
    </source>
</evidence>
<proteinExistence type="predicted"/>
<accession>A0A4P2Q4Y9</accession>
<dbReference type="AlphaFoldDB" id="A0A4P2Q4Y9"/>
<dbReference type="Proteomes" id="UP000295781">
    <property type="component" value="Chromosome"/>
</dbReference>
<dbReference type="EMBL" id="CP012670">
    <property type="protein sequence ID" value="AUX24261.1"/>
    <property type="molecule type" value="Genomic_DNA"/>
</dbReference>
<dbReference type="OrthoDB" id="9901695at2"/>
<name>A0A4P2Q4Y9_SORCE</name>
<evidence type="ECO:0000256" key="1">
    <source>
        <dbReference type="SAM" id="MobiDB-lite"/>
    </source>
</evidence>
<organism evidence="2 3">
    <name type="scientific">Sorangium cellulosum</name>
    <name type="common">Polyangium cellulosum</name>
    <dbReference type="NCBI Taxonomy" id="56"/>
    <lineage>
        <taxon>Bacteria</taxon>
        <taxon>Pseudomonadati</taxon>
        <taxon>Myxococcota</taxon>
        <taxon>Polyangia</taxon>
        <taxon>Polyangiales</taxon>
        <taxon>Polyangiaceae</taxon>
        <taxon>Sorangium</taxon>
    </lineage>
</organism>
<dbReference type="RefSeq" id="WP_129350046.1">
    <property type="nucleotide sequence ID" value="NZ_CP012670.1"/>
</dbReference>